<keyword evidence="2" id="KW-1185">Reference proteome</keyword>
<name>A0AAV4RY03_CAEEX</name>
<dbReference type="EMBL" id="BPLR01008507">
    <property type="protein sequence ID" value="GIY25256.1"/>
    <property type="molecule type" value="Genomic_DNA"/>
</dbReference>
<protein>
    <submittedName>
        <fullName evidence="1">Uncharacterized protein</fullName>
    </submittedName>
</protein>
<comment type="caution">
    <text evidence="1">The sequence shown here is derived from an EMBL/GenBank/DDBJ whole genome shotgun (WGS) entry which is preliminary data.</text>
</comment>
<dbReference type="AlphaFoldDB" id="A0AAV4RY03"/>
<proteinExistence type="predicted"/>
<accession>A0AAV4RY03</accession>
<reference evidence="1 2" key="1">
    <citation type="submission" date="2021-06" db="EMBL/GenBank/DDBJ databases">
        <title>Caerostris extrusa draft genome.</title>
        <authorList>
            <person name="Kono N."/>
            <person name="Arakawa K."/>
        </authorList>
    </citation>
    <scope>NUCLEOTIDE SEQUENCE [LARGE SCALE GENOMIC DNA]</scope>
</reference>
<organism evidence="1 2">
    <name type="scientific">Caerostris extrusa</name>
    <name type="common">Bark spider</name>
    <name type="synonym">Caerostris bankana</name>
    <dbReference type="NCBI Taxonomy" id="172846"/>
    <lineage>
        <taxon>Eukaryota</taxon>
        <taxon>Metazoa</taxon>
        <taxon>Ecdysozoa</taxon>
        <taxon>Arthropoda</taxon>
        <taxon>Chelicerata</taxon>
        <taxon>Arachnida</taxon>
        <taxon>Araneae</taxon>
        <taxon>Araneomorphae</taxon>
        <taxon>Entelegynae</taxon>
        <taxon>Araneoidea</taxon>
        <taxon>Araneidae</taxon>
        <taxon>Caerostris</taxon>
    </lineage>
</organism>
<evidence type="ECO:0000313" key="2">
    <source>
        <dbReference type="Proteomes" id="UP001054945"/>
    </source>
</evidence>
<evidence type="ECO:0000313" key="1">
    <source>
        <dbReference type="EMBL" id="GIY25256.1"/>
    </source>
</evidence>
<dbReference type="Proteomes" id="UP001054945">
    <property type="component" value="Unassembled WGS sequence"/>
</dbReference>
<gene>
    <name evidence="1" type="ORF">CEXT_583091</name>
</gene>
<sequence length="104" mass="12032">MTVLNDLPFTSDVILNYYGISSPSFINQPMNFISLEDGIREGEEKNATLFEPTPKIKRFNSWWKVKFPHCPRNPSQGTNQEVMFGFFSQEKLEECSTQRDDSGF</sequence>